<dbReference type="InterPro" id="IPR029058">
    <property type="entry name" value="AB_hydrolase_fold"/>
</dbReference>
<proteinExistence type="predicted"/>
<dbReference type="PANTHER" id="PTHR45908">
    <property type="entry name" value="PROTEIN CBG11750-RELATED"/>
    <property type="match status" value="1"/>
</dbReference>
<dbReference type="Proteomes" id="UP000659654">
    <property type="component" value="Unassembled WGS sequence"/>
</dbReference>
<accession>A0A1I7SCH2</accession>
<keyword evidence="1" id="KW-0732">Signal</keyword>
<evidence type="ECO:0000313" key="5">
    <source>
        <dbReference type="Proteomes" id="UP000659654"/>
    </source>
</evidence>
<evidence type="ECO:0000313" key="6">
    <source>
        <dbReference type="WBParaSite" id="BXY_1072400.1"/>
    </source>
</evidence>
<dbReference type="SUPFAM" id="SSF53474">
    <property type="entry name" value="alpha/beta-Hydrolases"/>
    <property type="match status" value="1"/>
</dbReference>
<evidence type="ECO:0000259" key="2">
    <source>
        <dbReference type="Pfam" id="PF01764"/>
    </source>
</evidence>
<organism evidence="4 6">
    <name type="scientific">Bursaphelenchus xylophilus</name>
    <name type="common">Pinewood nematode worm</name>
    <name type="synonym">Aphelenchoides xylophilus</name>
    <dbReference type="NCBI Taxonomy" id="6326"/>
    <lineage>
        <taxon>Eukaryota</taxon>
        <taxon>Metazoa</taxon>
        <taxon>Ecdysozoa</taxon>
        <taxon>Nematoda</taxon>
        <taxon>Chromadorea</taxon>
        <taxon>Rhabditida</taxon>
        <taxon>Tylenchina</taxon>
        <taxon>Tylenchomorpha</taxon>
        <taxon>Aphelenchoidea</taxon>
        <taxon>Aphelenchoididae</taxon>
        <taxon>Bursaphelenchus</taxon>
    </lineage>
</organism>
<feature type="signal peptide" evidence="1">
    <location>
        <begin position="1"/>
        <end position="16"/>
    </location>
</feature>
<dbReference type="SMR" id="A0A1I7SCH2"/>
<dbReference type="Gene3D" id="3.40.50.1820">
    <property type="entry name" value="alpha/beta hydrolase"/>
    <property type="match status" value="1"/>
</dbReference>
<reference evidence="3" key="2">
    <citation type="submission" date="2020-09" db="EMBL/GenBank/DDBJ databases">
        <authorList>
            <person name="Kikuchi T."/>
        </authorList>
    </citation>
    <scope>NUCLEOTIDE SEQUENCE</scope>
    <source>
        <strain evidence="3">Ka4C1</strain>
    </source>
</reference>
<dbReference type="CDD" id="cd00519">
    <property type="entry name" value="Lipase_3"/>
    <property type="match status" value="1"/>
</dbReference>
<protein>
    <submittedName>
        <fullName evidence="3">(pine wood nematode) hypothetical protein</fullName>
    </submittedName>
    <submittedName>
        <fullName evidence="6">Lipase_3 domain-containing protein</fullName>
    </submittedName>
</protein>
<dbReference type="Proteomes" id="UP000095284">
    <property type="component" value="Unplaced"/>
</dbReference>
<dbReference type="GO" id="GO:0006629">
    <property type="term" value="P:lipid metabolic process"/>
    <property type="evidence" value="ECO:0007669"/>
    <property type="project" value="InterPro"/>
</dbReference>
<evidence type="ECO:0000313" key="3">
    <source>
        <dbReference type="EMBL" id="CAD5214090.1"/>
    </source>
</evidence>
<evidence type="ECO:0000256" key="1">
    <source>
        <dbReference type="SAM" id="SignalP"/>
    </source>
</evidence>
<evidence type="ECO:0000313" key="4">
    <source>
        <dbReference type="Proteomes" id="UP000095284"/>
    </source>
</evidence>
<dbReference type="Proteomes" id="UP000582659">
    <property type="component" value="Unassembled WGS sequence"/>
</dbReference>
<dbReference type="Pfam" id="PF01764">
    <property type="entry name" value="Lipase_3"/>
    <property type="match status" value="1"/>
</dbReference>
<keyword evidence="5" id="KW-1185">Reference proteome</keyword>
<dbReference type="InterPro" id="IPR002921">
    <property type="entry name" value="Fungal_lipase-type"/>
</dbReference>
<name>A0A1I7SCH2_BURXY</name>
<feature type="domain" description="Fungal lipase-type" evidence="2">
    <location>
        <begin position="146"/>
        <end position="282"/>
    </location>
</feature>
<dbReference type="AlphaFoldDB" id="A0A1I7SCH2"/>
<sequence>MIVVLVVLAVIDVAVGGVCDTALDCRTCLSTVDGILPCQWCTTTFRCSNSLEILSSCTSEGRVTLCYDCPLAPNGQHVYVDSFARQKALPFIAAANAKDDYTAQTCISNNIPGTMILKRYSLPCDLMMNECLAIIGFSPTDNAVILTFRSTDSTSQLLVEALNFMFQTTKDFQPVGGKVVAYFYDAFFALWNGGLEREMSAVLRERPSSDVWVFGHSLGGALASLAASWMSRHGMVNPEKLRFLSFGQPRTGNLFYAQAFDLLVPYKYRVIHQGDLVTKLPIKVPLTAFTFHHHRYEVYYPNDMTSTEPFVVCLRAEDPCCSQACNLGDATVHRNYFNVTLADWPSIGCQLPQDLYKLFAKPWWEPGQRRLYGK</sequence>
<dbReference type="eggNOG" id="KOG4569">
    <property type="taxonomic scope" value="Eukaryota"/>
</dbReference>
<reference evidence="6" key="1">
    <citation type="submission" date="2016-11" db="UniProtKB">
        <authorList>
            <consortium name="WormBaseParasite"/>
        </authorList>
    </citation>
    <scope>IDENTIFICATION</scope>
</reference>
<gene>
    <name evidence="3" type="ORF">BXYJ_LOCUS3356</name>
</gene>
<dbReference type="WBParaSite" id="BXY_1072400.1">
    <property type="protein sequence ID" value="BXY_1072400.1"/>
    <property type="gene ID" value="BXY_1072400"/>
</dbReference>
<dbReference type="EMBL" id="CAJFDI010000002">
    <property type="protein sequence ID" value="CAD5214090.1"/>
    <property type="molecule type" value="Genomic_DNA"/>
</dbReference>
<dbReference type="OrthoDB" id="426718at2759"/>
<feature type="chain" id="PRO_5035359895" evidence="1">
    <location>
        <begin position="17"/>
        <end position="374"/>
    </location>
</feature>
<dbReference type="EMBL" id="CAJFCV020000002">
    <property type="protein sequence ID" value="CAG9094101.1"/>
    <property type="molecule type" value="Genomic_DNA"/>
</dbReference>